<dbReference type="Pfam" id="PF03787">
    <property type="entry name" value="RAMPs"/>
    <property type="match status" value="1"/>
</dbReference>
<name>A0A2U9IRL0_9CREN</name>
<dbReference type="InterPro" id="IPR052216">
    <property type="entry name" value="CRISPR_Csm3_endoribonuclease"/>
</dbReference>
<evidence type="ECO:0000313" key="3">
    <source>
        <dbReference type="EMBL" id="AWR98660.1"/>
    </source>
</evidence>
<dbReference type="AlphaFoldDB" id="A0A2U9IRL0"/>
<dbReference type="KEGG" id="mhk:DFR87_01910"/>
<dbReference type="NCBIfam" id="TIGR02581">
    <property type="entry name" value="cas_cyan_RAMP"/>
    <property type="match status" value="1"/>
</dbReference>
<accession>A0A2U9IRL0</accession>
<dbReference type="STRING" id="1293036.GCA_001315825_02327"/>
<keyword evidence="1" id="KW-0051">Antiviral defense</keyword>
<evidence type="ECO:0000313" key="4">
    <source>
        <dbReference type="Proteomes" id="UP000247586"/>
    </source>
</evidence>
<dbReference type="PANTHER" id="PTHR35579:SF6">
    <property type="entry name" value="DUF324 DOMAIN-CONTAINING PROTEIN"/>
    <property type="match status" value="1"/>
</dbReference>
<reference evidence="4" key="2">
    <citation type="submission" date="2020-03" db="EMBL/GenBank/DDBJ databases">
        <title>Complete Genome Sequences of Extremely Thermoacidophilic, Metal-Mobilizing Type-Strain Members of the Archaeal Family Sulfolobaceae: Acidianus brierleyi DSM-1651T, Acidianus sulfidivorans DSM-18786T, Metallosphaera hakonensis DSM-7519T, and Metallosphaera prunae DSM-10039T.</title>
        <authorList>
            <person name="Counts J.A."/>
            <person name="Kelly R.M."/>
        </authorList>
    </citation>
    <scope>NUCLEOTIDE SEQUENCE [LARGE SCALE GENOMIC DNA]</scope>
    <source>
        <strain evidence="4">HO1-1</strain>
    </source>
</reference>
<organism evidence="3 4">
    <name type="scientific">Metallosphaera hakonensis JCM 8857 = DSM 7519</name>
    <dbReference type="NCBI Taxonomy" id="1293036"/>
    <lineage>
        <taxon>Archaea</taxon>
        <taxon>Thermoproteota</taxon>
        <taxon>Thermoprotei</taxon>
        <taxon>Sulfolobales</taxon>
        <taxon>Sulfolobaceae</taxon>
        <taxon>Metallosphaera</taxon>
    </lineage>
</organism>
<gene>
    <name evidence="3" type="ORF">DFR87_01910</name>
</gene>
<dbReference type="GeneID" id="36834058"/>
<protein>
    <submittedName>
        <fullName evidence="3">CRISPR-associated RAMP protein</fullName>
    </submittedName>
</protein>
<dbReference type="GO" id="GO:0051607">
    <property type="term" value="P:defense response to virus"/>
    <property type="evidence" value="ECO:0007669"/>
    <property type="project" value="UniProtKB-KW"/>
</dbReference>
<dbReference type="InterPro" id="IPR005537">
    <property type="entry name" value="RAMP_III_fam"/>
</dbReference>
<feature type="domain" description="CRISPR type III-associated protein" evidence="2">
    <location>
        <begin position="27"/>
        <end position="219"/>
    </location>
</feature>
<evidence type="ECO:0000259" key="2">
    <source>
        <dbReference type="Pfam" id="PF03787"/>
    </source>
</evidence>
<dbReference type="InterPro" id="IPR013411">
    <property type="entry name" value="CRISPR-assoc_RAMP_Csx7"/>
</dbReference>
<dbReference type="EMBL" id="CP029287">
    <property type="protein sequence ID" value="AWR98660.1"/>
    <property type="molecule type" value="Genomic_DNA"/>
</dbReference>
<proteinExistence type="predicted"/>
<dbReference type="Proteomes" id="UP000247586">
    <property type="component" value="Chromosome"/>
</dbReference>
<dbReference type="PANTHER" id="PTHR35579">
    <property type="entry name" value="CRISPR SYSTEM CMS ENDORIBONUCLEASE CSM3"/>
    <property type="match status" value="1"/>
</dbReference>
<reference evidence="4" key="3">
    <citation type="submission" date="2020-03" db="EMBL/GenBank/DDBJ databases">
        <title>Sequencing and Assembly of Multiple Reported Metal-Biooxidizing Members of the Extremely Thermoacidophilic Archaeal Family Sulfolobaceae.</title>
        <authorList>
            <person name="Counts J.A."/>
            <person name="Kelly R.M."/>
        </authorList>
    </citation>
    <scope>NUCLEOTIDE SEQUENCE [LARGE SCALE GENOMIC DNA]</scope>
    <source>
        <strain evidence="4">HO1-1</strain>
    </source>
</reference>
<evidence type="ECO:0000256" key="1">
    <source>
        <dbReference type="ARBA" id="ARBA00023118"/>
    </source>
</evidence>
<dbReference type="RefSeq" id="WP_110368799.1">
    <property type="nucleotide sequence ID" value="NZ_CP029287.2"/>
</dbReference>
<keyword evidence="4" id="KW-1185">Reference proteome</keyword>
<sequence length="240" mass="27345">MNSEFLPCYDLDKIRVVTEVTGTLVNETRLRIGSGRGSATFRDASDNPILTRRGRPYIPGSSLKGSLRSWLESNIEVIFEEKKYQYLVDLSEKDPKSCKKENDEMHFCIPCIIFGHKDLSGRMNIMDAEVEGNFELESYTGVSINRFFGGQQSGNLYNLDYVSPGANFRFKTIIFNVNLEKEDEEWRERVREGVLFLIRSLTQGIFVGGRKSTGAGLVKLTNLEVRAFTQGSWKEVKISW</sequence>
<dbReference type="OrthoDB" id="44077at2157"/>
<reference evidence="3 4" key="1">
    <citation type="submission" date="2018-05" db="EMBL/GenBank/DDBJ databases">
        <title>Complete Genome Sequences of Extremely Thermoacidophilic, Metal-Mobilizing Type-Strain Members of the Archaeal Family Sulfolobaceae: Acidianus brierleyi DSM-1651T, Acidianus sulfidivorans DSM-18786T, Metallosphaera hakonensis DSM-7519T, and Metallosphaera prunae DSM-10039T.</title>
        <authorList>
            <person name="Counts J.A."/>
            <person name="Kelly R.M."/>
        </authorList>
    </citation>
    <scope>NUCLEOTIDE SEQUENCE [LARGE SCALE GENOMIC DNA]</scope>
    <source>
        <strain evidence="3 4">HO1-1</strain>
    </source>
</reference>